<evidence type="ECO:0008006" key="7">
    <source>
        <dbReference type="Google" id="ProtNLM"/>
    </source>
</evidence>
<dbReference type="Proteomes" id="UP001180020">
    <property type="component" value="Unassembled WGS sequence"/>
</dbReference>
<reference evidence="5" key="1">
    <citation type="journal article" date="2023" name="Nat. Commun.">
        <title>Diploid and tetraploid genomes of Acorus and the evolution of monocots.</title>
        <authorList>
            <person name="Ma L."/>
            <person name="Liu K.W."/>
            <person name="Li Z."/>
            <person name="Hsiao Y.Y."/>
            <person name="Qi Y."/>
            <person name="Fu T."/>
            <person name="Tang G.D."/>
            <person name="Zhang D."/>
            <person name="Sun W.H."/>
            <person name="Liu D.K."/>
            <person name="Li Y."/>
            <person name="Chen G.Z."/>
            <person name="Liu X.D."/>
            <person name="Liao X.Y."/>
            <person name="Jiang Y.T."/>
            <person name="Yu X."/>
            <person name="Hao Y."/>
            <person name="Huang J."/>
            <person name="Zhao X.W."/>
            <person name="Ke S."/>
            <person name="Chen Y.Y."/>
            <person name="Wu W.L."/>
            <person name="Hsu J.L."/>
            <person name="Lin Y.F."/>
            <person name="Huang M.D."/>
            <person name="Li C.Y."/>
            <person name="Huang L."/>
            <person name="Wang Z.W."/>
            <person name="Zhao X."/>
            <person name="Zhong W.Y."/>
            <person name="Peng D.H."/>
            <person name="Ahmad S."/>
            <person name="Lan S."/>
            <person name="Zhang J.S."/>
            <person name="Tsai W.C."/>
            <person name="Van de Peer Y."/>
            <person name="Liu Z.J."/>
        </authorList>
    </citation>
    <scope>NUCLEOTIDE SEQUENCE</scope>
    <source>
        <strain evidence="5">CP</strain>
    </source>
</reference>
<accession>A0AAV9EHB5</accession>
<protein>
    <recommendedName>
        <fullName evidence="7">Lysine-specific demethylase JMJ25</fullName>
    </recommendedName>
</protein>
<gene>
    <name evidence="5" type="ORF">QJS10_CPA07g00709</name>
</gene>
<evidence type="ECO:0000313" key="6">
    <source>
        <dbReference type="Proteomes" id="UP001180020"/>
    </source>
</evidence>
<comment type="subcellular location">
    <subcellularLocation>
        <location evidence="1">Nucleus</location>
    </subcellularLocation>
</comment>
<sequence>MPPRGSLEGSTGLCRPSETHFDWASVDTYSDSSMDLCRPSEEHFDCLGTDYVHGGKPLTEKRNRDVHDNASNDRPMLFKEWKANVMGISLVLMKHWVKGEPVIVSNVLEFTSGLSWEPIVMWRALHEKKHNMGFSDDLAVEAIDCLDMCEVEININQFFSGYMEGRRPHNEWSEILKLKDWPPANFFEERLPRHDADVKPDLRPKMYIAYGLAEEMGRGDSITKLHCDMSDASCIKVAVDFVSPENVNECVRLTEEFCKLPLGHKAKEDKLEVDE</sequence>
<evidence type="ECO:0000256" key="4">
    <source>
        <dbReference type="ARBA" id="ARBA00023242"/>
    </source>
</evidence>
<keyword evidence="6" id="KW-1185">Reference proteome</keyword>
<dbReference type="Gene3D" id="2.60.120.650">
    <property type="entry name" value="Cupin"/>
    <property type="match status" value="3"/>
</dbReference>
<dbReference type="GO" id="GO:0000785">
    <property type="term" value="C:chromatin"/>
    <property type="evidence" value="ECO:0007669"/>
    <property type="project" value="TreeGrafter"/>
</dbReference>
<dbReference type="EMBL" id="JAUJYO010000007">
    <property type="protein sequence ID" value="KAK1311648.1"/>
    <property type="molecule type" value="Genomic_DNA"/>
</dbReference>
<comment type="caution">
    <text evidence="5">The sequence shown here is derived from an EMBL/GenBank/DDBJ whole genome shotgun (WGS) entry which is preliminary data.</text>
</comment>
<evidence type="ECO:0000256" key="1">
    <source>
        <dbReference type="ARBA" id="ARBA00004123"/>
    </source>
</evidence>
<dbReference type="GO" id="GO:0003712">
    <property type="term" value="F:transcription coregulator activity"/>
    <property type="evidence" value="ECO:0007669"/>
    <property type="project" value="TreeGrafter"/>
</dbReference>
<comment type="similarity">
    <text evidence="2">Belongs to the JARID1 histone demethylase family.</text>
</comment>
<dbReference type="GO" id="GO:0000118">
    <property type="term" value="C:histone deacetylase complex"/>
    <property type="evidence" value="ECO:0007669"/>
    <property type="project" value="TreeGrafter"/>
</dbReference>
<dbReference type="GO" id="GO:0006357">
    <property type="term" value="P:regulation of transcription by RNA polymerase II"/>
    <property type="evidence" value="ECO:0007669"/>
    <property type="project" value="TreeGrafter"/>
</dbReference>
<organism evidence="5 6">
    <name type="scientific">Acorus calamus</name>
    <name type="common">Sweet flag</name>
    <dbReference type="NCBI Taxonomy" id="4465"/>
    <lineage>
        <taxon>Eukaryota</taxon>
        <taxon>Viridiplantae</taxon>
        <taxon>Streptophyta</taxon>
        <taxon>Embryophyta</taxon>
        <taxon>Tracheophyta</taxon>
        <taxon>Spermatophyta</taxon>
        <taxon>Magnoliopsida</taxon>
        <taxon>Liliopsida</taxon>
        <taxon>Acoraceae</taxon>
        <taxon>Acorus</taxon>
    </lineage>
</organism>
<evidence type="ECO:0000256" key="2">
    <source>
        <dbReference type="ARBA" id="ARBA00006801"/>
    </source>
</evidence>
<dbReference type="PANTHER" id="PTHR12549">
    <property type="entry name" value="JMJC DOMAIN-CONTAINING HISTONE DEMETHYLATION PROTEIN"/>
    <property type="match status" value="1"/>
</dbReference>
<name>A0AAV9EHB5_ACOCL</name>
<dbReference type="GO" id="GO:0032454">
    <property type="term" value="F:histone H3K9 demethylase activity"/>
    <property type="evidence" value="ECO:0007669"/>
    <property type="project" value="InterPro"/>
</dbReference>
<keyword evidence="4" id="KW-0539">Nucleus</keyword>
<dbReference type="InterPro" id="IPR045109">
    <property type="entry name" value="LSDs-like"/>
</dbReference>
<evidence type="ECO:0000256" key="3">
    <source>
        <dbReference type="ARBA" id="ARBA00022723"/>
    </source>
</evidence>
<proteinExistence type="inferred from homology"/>
<dbReference type="GO" id="GO:0031490">
    <property type="term" value="F:chromatin DNA binding"/>
    <property type="evidence" value="ECO:0007669"/>
    <property type="project" value="TreeGrafter"/>
</dbReference>
<dbReference type="PANTHER" id="PTHR12549:SF11">
    <property type="entry name" value="LYSINE-SPECIFIC DEMETHYLASE JMJ25"/>
    <property type="match status" value="1"/>
</dbReference>
<evidence type="ECO:0000313" key="5">
    <source>
        <dbReference type="EMBL" id="KAK1311648.1"/>
    </source>
</evidence>
<dbReference type="SUPFAM" id="SSF51197">
    <property type="entry name" value="Clavaminate synthase-like"/>
    <property type="match status" value="1"/>
</dbReference>
<dbReference type="AlphaFoldDB" id="A0AAV9EHB5"/>
<keyword evidence="3" id="KW-0479">Metal-binding</keyword>
<reference evidence="5" key="2">
    <citation type="submission" date="2023-06" db="EMBL/GenBank/DDBJ databases">
        <authorList>
            <person name="Ma L."/>
            <person name="Liu K.-W."/>
            <person name="Li Z."/>
            <person name="Hsiao Y.-Y."/>
            <person name="Qi Y."/>
            <person name="Fu T."/>
            <person name="Tang G."/>
            <person name="Zhang D."/>
            <person name="Sun W.-H."/>
            <person name="Liu D.-K."/>
            <person name="Li Y."/>
            <person name="Chen G.-Z."/>
            <person name="Liu X.-D."/>
            <person name="Liao X.-Y."/>
            <person name="Jiang Y.-T."/>
            <person name="Yu X."/>
            <person name="Hao Y."/>
            <person name="Huang J."/>
            <person name="Zhao X.-W."/>
            <person name="Ke S."/>
            <person name="Chen Y.-Y."/>
            <person name="Wu W.-L."/>
            <person name="Hsu J.-L."/>
            <person name="Lin Y.-F."/>
            <person name="Huang M.-D."/>
            <person name="Li C.-Y."/>
            <person name="Huang L."/>
            <person name="Wang Z.-W."/>
            <person name="Zhao X."/>
            <person name="Zhong W.-Y."/>
            <person name="Peng D.-H."/>
            <person name="Ahmad S."/>
            <person name="Lan S."/>
            <person name="Zhang J.-S."/>
            <person name="Tsai W.-C."/>
            <person name="Van De Peer Y."/>
            <person name="Liu Z.-J."/>
        </authorList>
    </citation>
    <scope>NUCLEOTIDE SEQUENCE</scope>
    <source>
        <strain evidence="5">CP</strain>
        <tissue evidence="5">Leaves</tissue>
    </source>
</reference>
<dbReference type="GO" id="GO:0046872">
    <property type="term" value="F:metal ion binding"/>
    <property type="evidence" value="ECO:0007669"/>
    <property type="project" value="UniProtKB-KW"/>
</dbReference>